<dbReference type="InterPro" id="IPR050417">
    <property type="entry name" value="Sugar_Epim/Isomerase"/>
</dbReference>
<evidence type="ECO:0000256" key="1">
    <source>
        <dbReference type="ARBA" id="ARBA00023235"/>
    </source>
</evidence>
<organism evidence="3 4">
    <name type="scientific">Candidatus Acutalibacter pullistercoris</name>
    <dbReference type="NCBI Taxonomy" id="2838418"/>
    <lineage>
        <taxon>Bacteria</taxon>
        <taxon>Bacillati</taxon>
        <taxon>Bacillota</taxon>
        <taxon>Clostridia</taxon>
        <taxon>Eubacteriales</taxon>
        <taxon>Acutalibacteraceae</taxon>
        <taxon>Acutalibacter</taxon>
    </lineage>
</organism>
<comment type="caution">
    <text evidence="3">The sequence shown here is derived from an EMBL/GenBank/DDBJ whole genome shotgun (WGS) entry which is preliminary data.</text>
</comment>
<evidence type="ECO:0000313" key="3">
    <source>
        <dbReference type="EMBL" id="HIY26328.1"/>
    </source>
</evidence>
<dbReference type="InterPro" id="IPR013022">
    <property type="entry name" value="Xyl_isomerase-like_TIM-brl"/>
</dbReference>
<dbReference type="PANTHER" id="PTHR43489:SF7">
    <property type="entry name" value="3-DEHYDRO-D-GULOSIDE 4-EPIMERASE-RELATED"/>
    <property type="match status" value="1"/>
</dbReference>
<dbReference type="EMBL" id="DXDU01000065">
    <property type="protein sequence ID" value="HIY26328.1"/>
    <property type="molecule type" value="Genomic_DNA"/>
</dbReference>
<protein>
    <submittedName>
        <fullName evidence="3">Sugar phosphate isomerase/epimerase</fullName>
    </submittedName>
</protein>
<proteinExistence type="predicted"/>
<name>A0A9D1YFL8_9FIRM</name>
<dbReference type="Gene3D" id="3.20.20.150">
    <property type="entry name" value="Divalent-metal-dependent TIM barrel enzymes"/>
    <property type="match status" value="1"/>
</dbReference>
<accession>A0A9D1YFL8</accession>
<reference evidence="3" key="1">
    <citation type="journal article" date="2021" name="PeerJ">
        <title>Extensive microbial diversity within the chicken gut microbiome revealed by metagenomics and culture.</title>
        <authorList>
            <person name="Gilroy R."/>
            <person name="Ravi A."/>
            <person name="Getino M."/>
            <person name="Pursley I."/>
            <person name="Horton D.L."/>
            <person name="Alikhan N.F."/>
            <person name="Baker D."/>
            <person name="Gharbi K."/>
            <person name="Hall N."/>
            <person name="Watson M."/>
            <person name="Adriaenssens E.M."/>
            <person name="Foster-Nyarko E."/>
            <person name="Jarju S."/>
            <person name="Secka A."/>
            <person name="Antonio M."/>
            <person name="Oren A."/>
            <person name="Chaudhuri R.R."/>
            <person name="La Ragione R."/>
            <person name="Hildebrand F."/>
            <person name="Pallen M.J."/>
        </authorList>
    </citation>
    <scope>NUCLEOTIDE SEQUENCE</scope>
    <source>
        <strain evidence="3">1282</strain>
    </source>
</reference>
<dbReference type="PANTHER" id="PTHR43489">
    <property type="entry name" value="ISOMERASE"/>
    <property type="match status" value="1"/>
</dbReference>
<dbReference type="Proteomes" id="UP000823915">
    <property type="component" value="Unassembled WGS sequence"/>
</dbReference>
<keyword evidence="1 3" id="KW-0413">Isomerase</keyword>
<evidence type="ECO:0000259" key="2">
    <source>
        <dbReference type="Pfam" id="PF01261"/>
    </source>
</evidence>
<dbReference type="SUPFAM" id="SSF51658">
    <property type="entry name" value="Xylose isomerase-like"/>
    <property type="match status" value="1"/>
</dbReference>
<dbReference type="GO" id="GO:0016853">
    <property type="term" value="F:isomerase activity"/>
    <property type="evidence" value="ECO:0007669"/>
    <property type="project" value="UniProtKB-KW"/>
</dbReference>
<dbReference type="AlphaFoldDB" id="A0A9D1YFL8"/>
<dbReference type="Pfam" id="PF01261">
    <property type="entry name" value="AP_endonuc_2"/>
    <property type="match status" value="1"/>
</dbReference>
<gene>
    <name evidence="3" type="ORF">H9838_04040</name>
</gene>
<sequence>MKLGCCLSIHHELFPRLAELGADYGEAGFSALEDMSLSQCRQRAAQLKSAGVPLPVMNVLIPGRLRLTGPEVDYPALDRYLDQGLEKAALFGVELLVLGSGAARMVPDGFSKEEAFRQMAFFCGEHLAPRLEQRSMACCIEPLNKGECNLLNTCQEGFALVREVDRPSIRLLVDLYHFDLEGEARSSLLDYGPALAHAHIASAKNHRRPPLPGDGEDYGEFFSALRKLGYQGRVSLEGDLSGGGEQIQASLAYLRGL</sequence>
<feature type="domain" description="Xylose isomerase-like TIM barrel" evidence="2">
    <location>
        <begin position="16"/>
        <end position="255"/>
    </location>
</feature>
<dbReference type="InterPro" id="IPR036237">
    <property type="entry name" value="Xyl_isomerase-like_sf"/>
</dbReference>
<reference evidence="3" key="2">
    <citation type="submission" date="2021-04" db="EMBL/GenBank/DDBJ databases">
        <authorList>
            <person name="Gilroy R."/>
        </authorList>
    </citation>
    <scope>NUCLEOTIDE SEQUENCE</scope>
    <source>
        <strain evidence="3">1282</strain>
    </source>
</reference>
<evidence type="ECO:0000313" key="4">
    <source>
        <dbReference type="Proteomes" id="UP000823915"/>
    </source>
</evidence>